<dbReference type="EMBL" id="CP106738">
    <property type="protein sequence ID" value="UXX85105.1"/>
    <property type="molecule type" value="Genomic_DNA"/>
</dbReference>
<dbReference type="PANTHER" id="PTHR46268">
    <property type="entry name" value="STRESS RESPONSE PROTEIN NHAX"/>
    <property type="match status" value="1"/>
</dbReference>
<keyword evidence="4" id="KW-1185">Reference proteome</keyword>
<gene>
    <name evidence="3" type="ORF">N7U68_06360</name>
</gene>
<proteinExistence type="inferred from homology"/>
<dbReference type="Pfam" id="PF00582">
    <property type="entry name" value="Usp"/>
    <property type="match status" value="1"/>
</dbReference>
<dbReference type="Proteomes" id="UP001064087">
    <property type="component" value="Chromosome"/>
</dbReference>
<name>A0ABY6DGD9_9RHOB</name>
<dbReference type="CDD" id="cd00293">
    <property type="entry name" value="USP-like"/>
    <property type="match status" value="1"/>
</dbReference>
<dbReference type="SUPFAM" id="SSF52402">
    <property type="entry name" value="Adenine nucleotide alpha hydrolases-like"/>
    <property type="match status" value="1"/>
</dbReference>
<sequence>MGKPVLCAIDVSNKGLDDNVLKESVRMAGINNAQLDVITVLPDLGMSIVGSYFDKDHHEKALAQATKLMRDQIEASLGAEANASIRHIVATGNAYEEILKAATAAETGLIVIGAHKPDLHDFLLGPNASRVVRHAKCSVYVVR</sequence>
<dbReference type="PANTHER" id="PTHR46268:SF6">
    <property type="entry name" value="UNIVERSAL STRESS PROTEIN UP12"/>
    <property type="match status" value="1"/>
</dbReference>
<dbReference type="InterPro" id="IPR006016">
    <property type="entry name" value="UspA"/>
</dbReference>
<comment type="similarity">
    <text evidence="1">Belongs to the universal stress protein A family.</text>
</comment>
<evidence type="ECO:0000313" key="4">
    <source>
        <dbReference type="Proteomes" id="UP001064087"/>
    </source>
</evidence>
<dbReference type="PRINTS" id="PR01438">
    <property type="entry name" value="UNVRSLSTRESS"/>
</dbReference>
<reference evidence="3" key="1">
    <citation type="submission" date="2022-10" db="EMBL/GenBank/DDBJ databases">
        <title>Roseovarius pelagicus sp. nov., isolated from Arctic seawater.</title>
        <authorList>
            <person name="Hong Y.W."/>
            <person name="Hwang C.Y."/>
        </authorList>
    </citation>
    <scope>NUCLEOTIDE SEQUENCE</scope>
    <source>
        <strain evidence="3">HL-MP18</strain>
    </source>
</reference>
<evidence type="ECO:0000259" key="2">
    <source>
        <dbReference type="Pfam" id="PF00582"/>
    </source>
</evidence>
<evidence type="ECO:0000256" key="1">
    <source>
        <dbReference type="ARBA" id="ARBA00008791"/>
    </source>
</evidence>
<dbReference type="Gene3D" id="3.40.50.620">
    <property type="entry name" value="HUPs"/>
    <property type="match status" value="1"/>
</dbReference>
<evidence type="ECO:0000313" key="3">
    <source>
        <dbReference type="EMBL" id="UXX85105.1"/>
    </source>
</evidence>
<protein>
    <submittedName>
        <fullName evidence="3">Universal stress protein</fullName>
    </submittedName>
</protein>
<dbReference type="InterPro" id="IPR014729">
    <property type="entry name" value="Rossmann-like_a/b/a_fold"/>
</dbReference>
<accession>A0ABY6DGD9</accession>
<dbReference type="InterPro" id="IPR006015">
    <property type="entry name" value="Universal_stress_UspA"/>
</dbReference>
<organism evidence="3 4">
    <name type="scientific">Roseovarius pelagicus</name>
    <dbReference type="NCBI Taxonomy" id="2980108"/>
    <lineage>
        <taxon>Bacteria</taxon>
        <taxon>Pseudomonadati</taxon>
        <taxon>Pseudomonadota</taxon>
        <taxon>Alphaproteobacteria</taxon>
        <taxon>Rhodobacterales</taxon>
        <taxon>Roseobacteraceae</taxon>
        <taxon>Roseovarius</taxon>
    </lineage>
</organism>
<feature type="domain" description="UspA" evidence="2">
    <location>
        <begin position="3"/>
        <end position="143"/>
    </location>
</feature>